<dbReference type="Pfam" id="PF02518">
    <property type="entry name" value="HATPase_c"/>
    <property type="match status" value="1"/>
</dbReference>
<name>A0A9P4TZM0_9PEZI</name>
<dbReference type="InterPro" id="IPR001789">
    <property type="entry name" value="Sig_transdc_resp-reg_receiver"/>
</dbReference>
<feature type="region of interest" description="Disordered" evidence="7">
    <location>
        <begin position="440"/>
        <end position="468"/>
    </location>
</feature>
<dbReference type="Gene3D" id="3.30.450.40">
    <property type="match status" value="1"/>
</dbReference>
<reference evidence="10" key="1">
    <citation type="journal article" date="2020" name="Stud. Mycol.">
        <title>101 Dothideomycetes genomes: a test case for predicting lifestyles and emergence of pathogens.</title>
        <authorList>
            <person name="Haridas S."/>
            <person name="Albert R."/>
            <person name="Binder M."/>
            <person name="Bloem J."/>
            <person name="Labutti K."/>
            <person name="Salamov A."/>
            <person name="Andreopoulos B."/>
            <person name="Baker S."/>
            <person name="Barry K."/>
            <person name="Bills G."/>
            <person name="Bluhm B."/>
            <person name="Cannon C."/>
            <person name="Castanera R."/>
            <person name="Culley D."/>
            <person name="Daum C."/>
            <person name="Ezra D."/>
            <person name="Gonzalez J."/>
            <person name="Henrissat B."/>
            <person name="Kuo A."/>
            <person name="Liang C."/>
            <person name="Lipzen A."/>
            <person name="Lutzoni F."/>
            <person name="Magnuson J."/>
            <person name="Mondo S."/>
            <person name="Nolan M."/>
            <person name="Ohm R."/>
            <person name="Pangilinan J."/>
            <person name="Park H.-J."/>
            <person name="Ramirez L."/>
            <person name="Alfaro M."/>
            <person name="Sun H."/>
            <person name="Tritt A."/>
            <person name="Yoshinaga Y."/>
            <person name="Zwiers L.-H."/>
            <person name="Turgeon B."/>
            <person name="Goodwin S."/>
            <person name="Spatafora J."/>
            <person name="Crous P."/>
            <person name="Grigoriev I."/>
        </authorList>
    </citation>
    <scope>NUCLEOTIDE SEQUENCE</scope>
    <source>
        <strain evidence="10">CBS 130266</strain>
    </source>
</reference>
<evidence type="ECO:0000259" key="8">
    <source>
        <dbReference type="PROSITE" id="PS50109"/>
    </source>
</evidence>
<dbReference type="CDD" id="cd00082">
    <property type="entry name" value="HisKA"/>
    <property type="match status" value="1"/>
</dbReference>
<dbReference type="InterPro" id="IPR011006">
    <property type="entry name" value="CheY-like_superfamily"/>
</dbReference>
<dbReference type="SUPFAM" id="SSF55781">
    <property type="entry name" value="GAF domain-like"/>
    <property type="match status" value="1"/>
</dbReference>
<dbReference type="SMART" id="SM00387">
    <property type="entry name" value="HATPase_c"/>
    <property type="match status" value="1"/>
</dbReference>
<organism evidence="10 11">
    <name type="scientific">Tothia fuscella</name>
    <dbReference type="NCBI Taxonomy" id="1048955"/>
    <lineage>
        <taxon>Eukaryota</taxon>
        <taxon>Fungi</taxon>
        <taxon>Dikarya</taxon>
        <taxon>Ascomycota</taxon>
        <taxon>Pezizomycotina</taxon>
        <taxon>Dothideomycetes</taxon>
        <taxon>Pleosporomycetidae</taxon>
        <taxon>Venturiales</taxon>
        <taxon>Cylindrosympodiaceae</taxon>
        <taxon>Tothia</taxon>
    </lineage>
</organism>
<evidence type="ECO:0000256" key="4">
    <source>
        <dbReference type="ARBA" id="ARBA00022679"/>
    </source>
</evidence>
<feature type="region of interest" description="Disordered" evidence="7">
    <location>
        <begin position="769"/>
        <end position="797"/>
    </location>
</feature>
<feature type="domain" description="Response regulatory" evidence="9">
    <location>
        <begin position="1173"/>
        <end position="1235"/>
    </location>
</feature>
<dbReference type="GO" id="GO:0009927">
    <property type="term" value="F:histidine phosphotransfer kinase activity"/>
    <property type="evidence" value="ECO:0007669"/>
    <property type="project" value="TreeGrafter"/>
</dbReference>
<dbReference type="SUPFAM" id="SSF52172">
    <property type="entry name" value="CheY-like"/>
    <property type="match status" value="1"/>
</dbReference>
<evidence type="ECO:0000313" key="11">
    <source>
        <dbReference type="Proteomes" id="UP000800235"/>
    </source>
</evidence>
<feature type="compositionally biased region" description="Low complexity" evidence="7">
    <location>
        <begin position="440"/>
        <end position="465"/>
    </location>
</feature>
<dbReference type="EMBL" id="MU007030">
    <property type="protein sequence ID" value="KAF2431780.1"/>
    <property type="molecule type" value="Genomic_DNA"/>
</dbReference>
<dbReference type="EC" id="2.7.13.3" evidence="2"/>
<dbReference type="GO" id="GO:0005886">
    <property type="term" value="C:plasma membrane"/>
    <property type="evidence" value="ECO:0007669"/>
    <property type="project" value="TreeGrafter"/>
</dbReference>
<evidence type="ECO:0000259" key="9">
    <source>
        <dbReference type="PROSITE" id="PS50110"/>
    </source>
</evidence>
<dbReference type="SUPFAM" id="SSF55874">
    <property type="entry name" value="ATPase domain of HSP90 chaperone/DNA topoisomerase II/histidine kinase"/>
    <property type="match status" value="1"/>
</dbReference>
<feature type="region of interest" description="Disordered" evidence="7">
    <location>
        <begin position="1098"/>
        <end position="1159"/>
    </location>
</feature>
<dbReference type="Gene3D" id="3.40.50.2300">
    <property type="match status" value="1"/>
</dbReference>
<gene>
    <name evidence="10" type="ORF">EJ08DRAFT_733146</name>
</gene>
<keyword evidence="11" id="KW-1185">Reference proteome</keyword>
<dbReference type="InterPro" id="IPR029016">
    <property type="entry name" value="GAF-like_dom_sf"/>
</dbReference>
<dbReference type="FunFam" id="3.30.450.40:FF:000083">
    <property type="entry name" value="Sensor histidine kinase/response regulator, putative (AFU_orthologue AFUA_4G00660)"/>
    <property type="match status" value="1"/>
</dbReference>
<feature type="domain" description="Histidine kinase" evidence="8">
    <location>
        <begin position="647"/>
        <end position="936"/>
    </location>
</feature>
<dbReference type="GO" id="GO:0000155">
    <property type="term" value="F:phosphorelay sensor kinase activity"/>
    <property type="evidence" value="ECO:0007669"/>
    <property type="project" value="InterPro"/>
</dbReference>
<dbReference type="Gene3D" id="3.30.565.10">
    <property type="entry name" value="Histidine kinase-like ATPase, C-terminal domain"/>
    <property type="match status" value="1"/>
</dbReference>
<evidence type="ECO:0000256" key="1">
    <source>
        <dbReference type="ARBA" id="ARBA00000085"/>
    </source>
</evidence>
<dbReference type="PRINTS" id="PR00344">
    <property type="entry name" value="BCTRLSENSOR"/>
</dbReference>
<keyword evidence="3" id="KW-0597">Phosphoprotein</keyword>
<feature type="compositionally biased region" description="Polar residues" evidence="7">
    <location>
        <begin position="1123"/>
        <end position="1136"/>
    </location>
</feature>
<evidence type="ECO:0000313" key="10">
    <source>
        <dbReference type="EMBL" id="KAF2431780.1"/>
    </source>
</evidence>
<evidence type="ECO:0000256" key="5">
    <source>
        <dbReference type="ARBA" id="ARBA00022777"/>
    </source>
</evidence>
<dbReference type="Pfam" id="PF00512">
    <property type="entry name" value="HisKA"/>
    <property type="match status" value="1"/>
</dbReference>
<dbReference type="InterPro" id="IPR003018">
    <property type="entry name" value="GAF"/>
</dbReference>
<comment type="caution">
    <text evidence="10">The sequence shown here is derived from an EMBL/GenBank/DDBJ whole genome shotgun (WGS) entry which is preliminary data.</text>
</comment>
<sequence>MKSLPEYTSGFFPSSTTMTADVAPVKSATVAAARERDFYRYYNIESINLVNSTTACSSHDATLTAFAQLGALRLRSKRCLISLFSAHEQHIIAEATQTLSLLSDTVHDSDDELWLGTVSIPRDQGICHHAVDIPVDPSIPRDQRNVVIRNMKKDERTKNLAYVKHNHCGEFFAGVPMLSPKGWHIGTYCVLDDKAREGISLSELHFLQDMATTVMTYLELTRTREEYRRGERMVRGLGSFHEGKATLRNWRPVTGGAPGNEERTYELNREGHGGEGQLNVEQQEAQASLDQEEKILQDPADSFTRLTEGAGNSQNTNALVSPQDKVNRVTMMLPMKTMKSPSSGTTAVDLLSQRGTSSKSFTSALTFTSGVLGETSDEVESADRLSLQEDMLSTGVKAAFSRASNIIRESIEVEGSIFVDAAIGSYGGFVYDDHDESNTSSELSGITSSGSDRSHTSKSSKSSKSSKYEHMERMCGVLGFSTSSSSSINNSIMSKLHALIPENLLKGLVKRYPRGKIFNFTEDGQASSGSSSEATCGSNNGFADDVQNVSKARARRKADRRFSRRTDAEEIIKLFPGARSIAITPLWDSHRSRWFSLGVVWTQSPERVLSVEGDLSYLASFGNTIMAEVARLDALTADKAKTDLLGSISHELRSPLHGILGSVELLEESIMGSLQANLVNCIETCGRTLLDTIDHLLDFTKINHSSQLARDERGDRKSARDAGGIIKQGQGKEDVSVHSEVDICATTEEVLTAVSAGYDIHKLAALRAGGTGRDHHPTDSSYANETSGENDVSPTASSRLDNVAVSIDIEPNSSWIFATQAGAWRRIVMNLFSNSLKYTDEGFINVTLRTEPMVSKNGISRSRVLLNVIDSGRGMSKDYLQGKLFTPFAQENQLAPGTGLGLSIIRQIIRNLGGRIEVRSKRGIGTHVSVAIPMAHSATVENSPAMESLQNVKKLTTDLTICLPTLDRERKDLVPDYELASLRTICEGWYGMQVHSGLDSTAPDIHLVIEDSANYESLKNGQFFQDLKRQAPAPSDKTLQVIVICRTPSSTNILERMAGTFEGGTVIDFIYQPCGPRKLGRSLLRCFKKRDELLSSANKTPHIPLHDYPTPPPQEDKAAKQAAKSTAISIPSSQKPNIAPIITPPEDDPVPPTSSSRPSLFRTLSTPPFDCCPFLLVDDNHINLQVLQMFMKKNDFSHTTASDGLEALEKYKASTQTQPFKTILMGKRYSCTHTT</sequence>
<dbReference type="InterPro" id="IPR003661">
    <property type="entry name" value="HisK_dim/P_dom"/>
</dbReference>
<evidence type="ECO:0000256" key="2">
    <source>
        <dbReference type="ARBA" id="ARBA00012438"/>
    </source>
</evidence>
<evidence type="ECO:0000256" key="6">
    <source>
        <dbReference type="PROSITE-ProRule" id="PRU00169"/>
    </source>
</evidence>
<accession>A0A9P4TZM0</accession>
<dbReference type="InterPro" id="IPR005467">
    <property type="entry name" value="His_kinase_dom"/>
</dbReference>
<dbReference type="PANTHER" id="PTHR43047:SF72">
    <property type="entry name" value="OSMOSENSING HISTIDINE PROTEIN KINASE SLN1"/>
    <property type="match status" value="1"/>
</dbReference>
<dbReference type="SMART" id="SM00065">
    <property type="entry name" value="GAF"/>
    <property type="match status" value="1"/>
</dbReference>
<dbReference type="PANTHER" id="PTHR43047">
    <property type="entry name" value="TWO-COMPONENT HISTIDINE PROTEIN KINASE"/>
    <property type="match status" value="1"/>
</dbReference>
<keyword evidence="4" id="KW-0808">Transferase</keyword>
<dbReference type="InterPro" id="IPR036890">
    <property type="entry name" value="HATPase_C_sf"/>
</dbReference>
<evidence type="ECO:0000256" key="7">
    <source>
        <dbReference type="SAM" id="MobiDB-lite"/>
    </source>
</evidence>
<dbReference type="InterPro" id="IPR036097">
    <property type="entry name" value="HisK_dim/P_sf"/>
</dbReference>
<dbReference type="FunFam" id="1.10.287.130:FF:000023">
    <property type="entry name" value="Sensor histidine kinase/response regulator, putative"/>
    <property type="match status" value="1"/>
</dbReference>
<dbReference type="SMART" id="SM00388">
    <property type="entry name" value="HisKA"/>
    <property type="match status" value="1"/>
</dbReference>
<dbReference type="Gene3D" id="1.10.287.130">
    <property type="match status" value="1"/>
</dbReference>
<comment type="catalytic activity">
    <reaction evidence="1">
        <text>ATP + protein L-histidine = ADP + protein N-phospho-L-histidine.</text>
        <dbReference type="EC" id="2.7.13.3"/>
    </reaction>
</comment>
<dbReference type="AlphaFoldDB" id="A0A9P4TZM0"/>
<dbReference type="PROSITE" id="PS50110">
    <property type="entry name" value="RESPONSE_REGULATORY"/>
    <property type="match status" value="1"/>
</dbReference>
<comment type="caution">
    <text evidence="6">Lacks conserved residue(s) required for the propagation of feature annotation.</text>
</comment>
<feature type="compositionally biased region" description="Polar residues" evidence="7">
    <location>
        <begin position="779"/>
        <end position="797"/>
    </location>
</feature>
<keyword evidence="5" id="KW-0418">Kinase</keyword>
<dbReference type="Proteomes" id="UP000800235">
    <property type="component" value="Unassembled WGS sequence"/>
</dbReference>
<dbReference type="OrthoDB" id="303614at2759"/>
<evidence type="ECO:0000256" key="3">
    <source>
        <dbReference type="ARBA" id="ARBA00022553"/>
    </source>
</evidence>
<dbReference type="InterPro" id="IPR004358">
    <property type="entry name" value="Sig_transdc_His_kin-like_C"/>
</dbReference>
<dbReference type="InterPro" id="IPR003594">
    <property type="entry name" value="HATPase_dom"/>
</dbReference>
<dbReference type="PROSITE" id="PS50109">
    <property type="entry name" value="HIS_KIN"/>
    <property type="match status" value="1"/>
</dbReference>
<proteinExistence type="predicted"/>
<protein>
    <recommendedName>
        <fullName evidence="2">histidine kinase</fullName>
        <ecNumber evidence="2">2.7.13.3</ecNumber>
    </recommendedName>
</protein>
<dbReference type="SUPFAM" id="SSF47384">
    <property type="entry name" value="Homodimeric domain of signal transducing histidine kinase"/>
    <property type="match status" value="1"/>
</dbReference>